<keyword evidence="7 12" id="KW-0863">Zinc-finger</keyword>
<dbReference type="AlphaFoldDB" id="A0A814IXU5"/>
<comment type="catalytic activity">
    <reaction evidence="9 12">
        <text>cytidine(4) in tRNA(Pro) + S-adenosyl-L-methionine = 2'-O-methylcytidine(4) in tRNA(Pro) + S-adenosyl-L-homocysteine + H(+)</text>
        <dbReference type="Rhea" id="RHEA:32767"/>
        <dbReference type="Rhea" id="RHEA-COMP:10397"/>
        <dbReference type="Rhea" id="RHEA-COMP:10398"/>
        <dbReference type="ChEBI" id="CHEBI:15378"/>
        <dbReference type="ChEBI" id="CHEBI:57856"/>
        <dbReference type="ChEBI" id="CHEBI:59789"/>
        <dbReference type="ChEBI" id="CHEBI:74495"/>
        <dbReference type="ChEBI" id="CHEBI:82748"/>
        <dbReference type="EC" id="2.1.1.225"/>
    </reaction>
</comment>
<organism evidence="14 15">
    <name type="scientific">Adineta steineri</name>
    <dbReference type="NCBI Taxonomy" id="433720"/>
    <lineage>
        <taxon>Eukaryota</taxon>
        <taxon>Metazoa</taxon>
        <taxon>Spiralia</taxon>
        <taxon>Gnathifera</taxon>
        <taxon>Rotifera</taxon>
        <taxon>Eurotatoria</taxon>
        <taxon>Bdelloidea</taxon>
        <taxon>Adinetida</taxon>
        <taxon>Adinetidae</taxon>
        <taxon>Adineta</taxon>
    </lineage>
</organism>
<evidence type="ECO:0000256" key="1">
    <source>
        <dbReference type="ARBA" id="ARBA00005265"/>
    </source>
</evidence>
<dbReference type="Proteomes" id="UP000663860">
    <property type="component" value="Unassembled WGS sequence"/>
</dbReference>
<evidence type="ECO:0000256" key="6">
    <source>
        <dbReference type="ARBA" id="ARBA00022723"/>
    </source>
</evidence>
<dbReference type="EMBL" id="CAJNOE010000191">
    <property type="protein sequence ID" value="CAF1030671.1"/>
    <property type="molecule type" value="Genomic_DNA"/>
</dbReference>
<protein>
    <recommendedName>
        <fullName evidence="12">tRNA:m(4)X modification enzyme TRM13</fullName>
        <ecNumber evidence="12">2.1.1.225</ecNumber>
    </recommendedName>
</protein>
<evidence type="ECO:0000256" key="8">
    <source>
        <dbReference type="ARBA" id="ARBA00022833"/>
    </source>
</evidence>
<dbReference type="PANTHER" id="PTHR12998">
    <property type="entry name" value="TRNA:M(4)X MODIFICATION ENZYME TRM13 HOMOLOG"/>
    <property type="match status" value="1"/>
</dbReference>
<dbReference type="Gene3D" id="3.40.50.150">
    <property type="entry name" value="Vaccinia Virus protein VP39"/>
    <property type="match status" value="1"/>
</dbReference>
<dbReference type="InterPro" id="IPR022776">
    <property type="entry name" value="TRM13/UPF0224_CHHC_Znf_dom"/>
</dbReference>
<comment type="function">
    <text evidence="12">tRNA methylase which 2'-O-methylates cytidine(4) in tRNA(Pro) and tRNA(Gly)(GCC), and adenosine(4) in tRNA(His).</text>
</comment>
<evidence type="ECO:0000313" key="14">
    <source>
        <dbReference type="EMBL" id="CAF1030671.1"/>
    </source>
</evidence>
<dbReference type="Pfam" id="PF05206">
    <property type="entry name" value="TRM13"/>
    <property type="match status" value="1"/>
</dbReference>
<feature type="domain" description="CHHC U11-48K-type" evidence="13">
    <location>
        <begin position="90"/>
        <end position="117"/>
    </location>
</feature>
<keyword evidence="6 12" id="KW-0479">Metal-binding</keyword>
<evidence type="ECO:0000256" key="12">
    <source>
        <dbReference type="RuleBase" id="RU367103"/>
    </source>
</evidence>
<dbReference type="GO" id="GO:0008270">
    <property type="term" value="F:zinc ion binding"/>
    <property type="evidence" value="ECO:0007669"/>
    <property type="project" value="UniProtKB-KW"/>
</dbReference>
<comment type="catalytic activity">
    <reaction evidence="11 12">
        <text>adenosine(4) in tRNA(His) + S-adenosyl-L-methionine = 2'-O-methyladenosine(4) in tRNA(His) + S-adenosyl-L-homocysteine + H(+)</text>
        <dbReference type="Rhea" id="RHEA:43196"/>
        <dbReference type="Rhea" id="RHEA-COMP:10401"/>
        <dbReference type="Rhea" id="RHEA-COMP:10402"/>
        <dbReference type="ChEBI" id="CHEBI:15378"/>
        <dbReference type="ChEBI" id="CHEBI:57856"/>
        <dbReference type="ChEBI" id="CHEBI:59789"/>
        <dbReference type="ChEBI" id="CHEBI:74411"/>
        <dbReference type="ChEBI" id="CHEBI:74477"/>
        <dbReference type="EC" id="2.1.1.225"/>
    </reaction>
</comment>
<dbReference type="GO" id="GO:0030488">
    <property type="term" value="P:tRNA methylation"/>
    <property type="evidence" value="ECO:0007669"/>
    <property type="project" value="InterPro"/>
</dbReference>
<evidence type="ECO:0000256" key="4">
    <source>
        <dbReference type="ARBA" id="ARBA00022691"/>
    </source>
</evidence>
<evidence type="ECO:0000256" key="11">
    <source>
        <dbReference type="ARBA" id="ARBA00049393"/>
    </source>
</evidence>
<keyword evidence="8 12" id="KW-0862">Zinc</keyword>
<dbReference type="SUPFAM" id="SSF53335">
    <property type="entry name" value="S-adenosyl-L-methionine-dependent methyltransferases"/>
    <property type="match status" value="1"/>
</dbReference>
<evidence type="ECO:0000313" key="15">
    <source>
        <dbReference type="Proteomes" id="UP000663860"/>
    </source>
</evidence>
<dbReference type="InterPro" id="IPR039044">
    <property type="entry name" value="Trm13"/>
</dbReference>
<comment type="caution">
    <text evidence="14">The sequence shown here is derived from an EMBL/GenBank/DDBJ whole genome shotgun (WGS) entry which is preliminary data.</text>
</comment>
<dbReference type="InterPro" id="IPR007871">
    <property type="entry name" value="Methyltransferase_TRM13"/>
</dbReference>
<dbReference type="GO" id="GO:0106050">
    <property type="term" value="F:tRNA 2'-O-methyltransferase activity"/>
    <property type="evidence" value="ECO:0007669"/>
    <property type="project" value="UniProtKB-UniRule"/>
</dbReference>
<dbReference type="PROSITE" id="PS51800">
    <property type="entry name" value="ZF_CHHC_U11_48K"/>
    <property type="match status" value="1"/>
</dbReference>
<evidence type="ECO:0000256" key="9">
    <source>
        <dbReference type="ARBA" id="ARBA00048165"/>
    </source>
</evidence>
<comment type="similarity">
    <text evidence="1 12">Belongs to the methyltransferase TRM13 family.</text>
</comment>
<dbReference type="PANTHER" id="PTHR12998:SF0">
    <property type="entry name" value="TRNA:M(4)X MODIFICATION ENZYME TRM13 HOMOLOG"/>
    <property type="match status" value="1"/>
</dbReference>
<evidence type="ECO:0000256" key="3">
    <source>
        <dbReference type="ARBA" id="ARBA00022679"/>
    </source>
</evidence>
<accession>A0A814IXU5</accession>
<dbReference type="EC" id="2.1.1.225" evidence="12"/>
<evidence type="ECO:0000256" key="2">
    <source>
        <dbReference type="ARBA" id="ARBA00022603"/>
    </source>
</evidence>
<proteinExistence type="inferred from homology"/>
<keyword evidence="2 12" id="KW-0489">Methyltransferase</keyword>
<keyword evidence="4 12" id="KW-0949">S-adenosyl-L-methionine</keyword>
<name>A0A814IXU5_9BILA</name>
<evidence type="ECO:0000259" key="13">
    <source>
        <dbReference type="PROSITE" id="PS51800"/>
    </source>
</evidence>
<evidence type="ECO:0000256" key="7">
    <source>
        <dbReference type="ARBA" id="ARBA00022771"/>
    </source>
</evidence>
<dbReference type="Pfam" id="PF05253">
    <property type="entry name" value="zf-U11-48K"/>
    <property type="match status" value="1"/>
</dbReference>
<comment type="catalytic activity">
    <reaction evidence="10 12">
        <text>cytidine(4) in tRNA(Gly)(GCC) + S-adenosyl-L-methionine = 2'-O-methylcytidine(4) in tRNA(Gly)(GCC) + S-adenosyl-L-homocysteine + H(+)</text>
        <dbReference type="Rhea" id="RHEA:43192"/>
        <dbReference type="Rhea" id="RHEA-COMP:10399"/>
        <dbReference type="Rhea" id="RHEA-COMP:10400"/>
        <dbReference type="ChEBI" id="CHEBI:15378"/>
        <dbReference type="ChEBI" id="CHEBI:57856"/>
        <dbReference type="ChEBI" id="CHEBI:59789"/>
        <dbReference type="ChEBI" id="CHEBI:74495"/>
        <dbReference type="ChEBI" id="CHEBI:82748"/>
        <dbReference type="EC" id="2.1.1.225"/>
    </reaction>
</comment>
<reference evidence="14" key="1">
    <citation type="submission" date="2021-02" db="EMBL/GenBank/DDBJ databases">
        <authorList>
            <person name="Nowell W R."/>
        </authorList>
    </citation>
    <scope>NUCLEOTIDE SEQUENCE</scope>
</reference>
<keyword evidence="5 12" id="KW-0819">tRNA processing</keyword>
<gene>
    <name evidence="14" type="ORF">IZO911_LOCUS19235</name>
</gene>
<keyword evidence="3 12" id="KW-0808">Transferase</keyword>
<evidence type="ECO:0000256" key="10">
    <source>
        <dbReference type="ARBA" id="ARBA00048635"/>
    </source>
</evidence>
<sequence>MSKRFFETAAHSDFYSQCRPTYPVEMMNKIINYLSLKYTINENDLAIDIGCGTGQSTVLLVPPSTSLSTHCMEHLLHDPNLDEATKLTLRMPCPFNPRHSIAPYDLKRHLRKCSQRPIILGPFHQHNCNAGPECDNHDDYPTVLQDINEDELRNFITRMETLHDDFVKGPVENNKTTPDCYLPHINIEELGNRSRKHLEQIGSIISQLVQLDLLQSHTCFLEMGAGRGQLSHELHACVKDDSTIHFALIERDHQRYRFDAHHKPEHSGPSFGRYRLDIRDLYLPDLPIPKDSQTHIVLISKHLCGGATDLALRCAVDAQKHTHNIRAIIIALCCHHRLLWNDYVGKDFFRRLNLTPKDFCLIRTLTAWGTDENRHKLVEEGKRSTIDGTISFQLDTSIPTSRSTYSKQRLFPIEQQEQIGLKAKRLLDWGRIEYLNENGFDTHLKVYASKNITLENIALIATAKSS</sequence>
<dbReference type="InterPro" id="IPR029063">
    <property type="entry name" value="SAM-dependent_MTases_sf"/>
</dbReference>
<evidence type="ECO:0000256" key="5">
    <source>
        <dbReference type="ARBA" id="ARBA00022694"/>
    </source>
</evidence>